<keyword evidence="2" id="KW-1185">Reference proteome</keyword>
<sequence>MGKMQRDKGLRAEREFAKLIGGERVPLSGSAGGSYTGDVIGLNLKWECKVRGDGFKLIYAWLENNDALAIKADRKPWLAVIPIDTLMDLLESHK</sequence>
<comment type="caution">
    <text evidence="1">The sequence shown here is derived from an EMBL/GenBank/DDBJ whole genome shotgun (WGS) entry which is preliminary data.</text>
</comment>
<dbReference type="EMBL" id="JAUSUV010000008">
    <property type="protein sequence ID" value="MDQ0417903.1"/>
    <property type="molecule type" value="Genomic_DNA"/>
</dbReference>
<accession>A0AAJ1TFF8</accession>
<dbReference type="AlphaFoldDB" id="A0AAJ1TFF8"/>
<gene>
    <name evidence="1" type="ORF">J2Z48_002087</name>
</gene>
<proteinExistence type="predicted"/>
<evidence type="ECO:0000313" key="1">
    <source>
        <dbReference type="EMBL" id="MDQ0417903.1"/>
    </source>
</evidence>
<dbReference type="Proteomes" id="UP001238450">
    <property type="component" value="Unassembled WGS sequence"/>
</dbReference>
<organism evidence="1 2">
    <name type="scientific">Croceifilum oryzae</name>
    <dbReference type="NCBI Taxonomy" id="1553429"/>
    <lineage>
        <taxon>Bacteria</taxon>
        <taxon>Bacillati</taxon>
        <taxon>Bacillota</taxon>
        <taxon>Bacilli</taxon>
        <taxon>Bacillales</taxon>
        <taxon>Thermoactinomycetaceae</taxon>
        <taxon>Croceifilum</taxon>
    </lineage>
</organism>
<name>A0AAJ1TFF8_9BACL</name>
<evidence type="ECO:0000313" key="2">
    <source>
        <dbReference type="Proteomes" id="UP001238450"/>
    </source>
</evidence>
<reference evidence="1 2" key="1">
    <citation type="submission" date="2023-07" db="EMBL/GenBank/DDBJ databases">
        <title>Genomic Encyclopedia of Type Strains, Phase IV (KMG-IV): sequencing the most valuable type-strain genomes for metagenomic binning, comparative biology and taxonomic classification.</title>
        <authorList>
            <person name="Goeker M."/>
        </authorList>
    </citation>
    <scope>NUCLEOTIDE SEQUENCE [LARGE SCALE GENOMIC DNA]</scope>
    <source>
        <strain evidence="1 2">DSM 46876</strain>
    </source>
</reference>
<dbReference type="RefSeq" id="WP_307253216.1">
    <property type="nucleotide sequence ID" value="NZ_JAUSUV010000008.1"/>
</dbReference>
<protein>
    <submittedName>
        <fullName evidence="1">Holliday junction resolvase</fullName>
    </submittedName>
</protein>